<organism evidence="3">
    <name type="scientific">Schistocephalus solidus</name>
    <name type="common">Tapeworm</name>
    <dbReference type="NCBI Taxonomy" id="70667"/>
    <lineage>
        <taxon>Eukaryota</taxon>
        <taxon>Metazoa</taxon>
        <taxon>Spiralia</taxon>
        <taxon>Lophotrochozoa</taxon>
        <taxon>Platyhelminthes</taxon>
        <taxon>Cestoda</taxon>
        <taxon>Eucestoda</taxon>
        <taxon>Diphyllobothriidea</taxon>
        <taxon>Diphyllobothriidae</taxon>
        <taxon>Schistocephalus</taxon>
    </lineage>
</organism>
<proteinExistence type="predicted"/>
<dbReference type="OrthoDB" id="775972at2759"/>
<dbReference type="WBParaSite" id="SSLN_0001130501-mRNA-1">
    <property type="protein sequence ID" value="SSLN_0001130501-mRNA-1"/>
    <property type="gene ID" value="SSLN_0001130501"/>
</dbReference>
<dbReference type="Proteomes" id="UP000275846">
    <property type="component" value="Unassembled WGS sequence"/>
</dbReference>
<dbReference type="EMBL" id="UYSU01036147">
    <property type="protein sequence ID" value="VDL97267.1"/>
    <property type="molecule type" value="Genomic_DNA"/>
</dbReference>
<evidence type="ECO:0000313" key="1">
    <source>
        <dbReference type="EMBL" id="VDL97267.1"/>
    </source>
</evidence>
<accession>A0A183T334</accession>
<gene>
    <name evidence="1" type="ORF">SSLN_LOCUS10882</name>
</gene>
<sequence>MVDTGSQLNIHPSHNNQPLVPQHWPFIFQAVNSSPNTTFGTRSLYLDIGLRRVFSWVFVFADVHCAIFGDSFLAAVDPMVDCSHSRSLANTLDSPVDTSESLLHRTTLSTTSERLVLLCFSASASCAGTPVCRQGRV</sequence>
<evidence type="ECO:0000313" key="3">
    <source>
        <dbReference type="WBParaSite" id="SSLN_0001130501-mRNA-1"/>
    </source>
</evidence>
<name>A0A183T334_SCHSO</name>
<dbReference type="AlphaFoldDB" id="A0A183T334"/>
<reference evidence="1 2" key="2">
    <citation type="submission" date="2018-11" db="EMBL/GenBank/DDBJ databases">
        <authorList>
            <consortium name="Pathogen Informatics"/>
        </authorList>
    </citation>
    <scope>NUCLEOTIDE SEQUENCE [LARGE SCALE GENOMIC DNA]</scope>
    <source>
        <strain evidence="1 2">NST_G2</strain>
    </source>
</reference>
<keyword evidence="2" id="KW-1185">Reference proteome</keyword>
<evidence type="ECO:0000313" key="2">
    <source>
        <dbReference type="Proteomes" id="UP000275846"/>
    </source>
</evidence>
<dbReference type="STRING" id="70667.A0A183T334"/>
<protein>
    <submittedName>
        <fullName evidence="1 3">Uncharacterized protein</fullName>
    </submittedName>
</protein>
<reference evidence="3" key="1">
    <citation type="submission" date="2016-06" db="UniProtKB">
        <authorList>
            <consortium name="WormBaseParasite"/>
        </authorList>
    </citation>
    <scope>IDENTIFICATION</scope>
</reference>